<comment type="catalytic activity">
    <reaction evidence="7">
        <text>myo-inositol(out) + H(+)(out) = myo-inositol(in) + H(+)(in)</text>
        <dbReference type="Rhea" id="RHEA:60364"/>
        <dbReference type="ChEBI" id="CHEBI:15378"/>
        <dbReference type="ChEBI" id="CHEBI:17268"/>
    </reaction>
</comment>
<dbReference type="PRINTS" id="PR00171">
    <property type="entry name" value="SUGRTRNSPORT"/>
</dbReference>
<keyword evidence="6 10" id="KW-0472">Membrane</keyword>
<dbReference type="PROSITE" id="PS50850">
    <property type="entry name" value="MFS"/>
    <property type="match status" value="1"/>
</dbReference>
<feature type="transmembrane region" description="Helical" evidence="10">
    <location>
        <begin position="125"/>
        <end position="145"/>
    </location>
</feature>
<feature type="transmembrane region" description="Helical" evidence="10">
    <location>
        <begin position="424"/>
        <end position="443"/>
    </location>
</feature>
<feature type="transmembrane region" description="Helical" evidence="10">
    <location>
        <begin position="318"/>
        <end position="340"/>
    </location>
</feature>
<feature type="transmembrane region" description="Helical" evidence="10">
    <location>
        <begin position="64"/>
        <end position="84"/>
    </location>
</feature>
<evidence type="ECO:0000256" key="7">
    <source>
        <dbReference type="ARBA" id="ARBA00049119"/>
    </source>
</evidence>
<dbReference type="Proteomes" id="UP000054270">
    <property type="component" value="Unassembled WGS sequence"/>
</dbReference>
<feature type="transmembrane region" description="Helical" evidence="10">
    <location>
        <begin position="12"/>
        <end position="29"/>
    </location>
</feature>
<dbReference type="PROSITE" id="PS00217">
    <property type="entry name" value="SUGAR_TRANSPORT_2"/>
    <property type="match status" value="1"/>
</dbReference>
<dbReference type="PANTHER" id="PTHR48022">
    <property type="entry name" value="PLASTIDIC GLUCOSE TRANSPORTER 4"/>
    <property type="match status" value="1"/>
</dbReference>
<dbReference type="STRING" id="945553.A0A0D2P170"/>
<evidence type="ECO:0000313" key="13">
    <source>
        <dbReference type="Proteomes" id="UP000054270"/>
    </source>
</evidence>
<proteinExistence type="inferred from homology"/>
<evidence type="ECO:0000256" key="5">
    <source>
        <dbReference type="ARBA" id="ARBA00022989"/>
    </source>
</evidence>
<evidence type="ECO:0000313" key="12">
    <source>
        <dbReference type="EMBL" id="KJA22451.1"/>
    </source>
</evidence>
<dbReference type="InterPro" id="IPR050360">
    <property type="entry name" value="MFS_Sugar_Transporters"/>
</dbReference>
<dbReference type="InterPro" id="IPR005829">
    <property type="entry name" value="Sugar_transporter_CS"/>
</dbReference>
<keyword evidence="3 8" id="KW-0813">Transport</keyword>
<dbReference type="OrthoDB" id="508119at2759"/>
<sequence>MATVPGRFQNIRVYWLAFIVYWGIVLFGYDTGIAGGVVSQPYFQQHFGLVKDDNSVDQKKLDAVSSNVVSVLQAGAFFGALASAPLSAKVGRKPTLLVFSLIFAIGAILTTVANDKKTGLGLIYAGRVISGLGIGAITAVAPAFVSECCPKDVRGRITGTFQVMVAIGVMISYFINYGVAFHLSQSSNVWRVPFGFQLVPAGIMLFGLFTVKESPRWLASVGRSHEAIRTLAYLRRAEVNSENVLSEMAEIEAAIEEERLARADLGWKEAFFGKGNFIRFVLAFVIFLLQQWAGQNSVGYYAPQIFASIGYSGTKSKLLASGIYGVVKVAATAIFIFFFVETLGRKLSLFISAMGMGILFFIIGSILKTHPPPTPVPGETINPPPASQAMAAMLYIYVCFYSMGWGPIPWVYVSDIFPTRTRHYGLALASSSQWLWNFVVAKVTPLMITELGYKIFFQFGTINILGMGVFSLIIPETKGRSLEDMDVIFGSISAAERKANIEKQEKTQNHGQQAKESSEKYVEYTVNNV</sequence>
<feature type="transmembrane region" description="Helical" evidence="10">
    <location>
        <begin position="277"/>
        <end position="293"/>
    </location>
</feature>
<dbReference type="InterPro" id="IPR005828">
    <property type="entry name" value="MFS_sugar_transport-like"/>
</dbReference>
<keyword evidence="13" id="KW-1185">Reference proteome</keyword>
<dbReference type="GO" id="GO:0016020">
    <property type="term" value="C:membrane"/>
    <property type="evidence" value="ECO:0007669"/>
    <property type="project" value="UniProtKB-SubCell"/>
</dbReference>
<feature type="transmembrane region" description="Helical" evidence="10">
    <location>
        <begin position="455"/>
        <end position="475"/>
    </location>
</feature>
<dbReference type="NCBIfam" id="TIGR00879">
    <property type="entry name" value="SP"/>
    <property type="match status" value="1"/>
</dbReference>
<evidence type="ECO:0000256" key="2">
    <source>
        <dbReference type="ARBA" id="ARBA00010992"/>
    </source>
</evidence>
<feature type="transmembrane region" description="Helical" evidence="10">
    <location>
        <begin position="387"/>
        <end position="412"/>
    </location>
</feature>
<dbReference type="InterPro" id="IPR020846">
    <property type="entry name" value="MFS_dom"/>
</dbReference>
<dbReference type="EMBL" id="KN817550">
    <property type="protein sequence ID" value="KJA22451.1"/>
    <property type="molecule type" value="Genomic_DNA"/>
</dbReference>
<evidence type="ECO:0000256" key="4">
    <source>
        <dbReference type="ARBA" id="ARBA00022692"/>
    </source>
</evidence>
<dbReference type="InterPro" id="IPR036259">
    <property type="entry name" value="MFS_trans_sf"/>
</dbReference>
<dbReference type="PANTHER" id="PTHR48022:SF23">
    <property type="entry name" value="MAJOR FACILITATOR SUPERFAMILY (MFS) PROFILE DOMAIN-CONTAINING PROTEIN"/>
    <property type="match status" value="1"/>
</dbReference>
<feature type="transmembrane region" description="Helical" evidence="10">
    <location>
        <begin position="157"/>
        <end position="180"/>
    </location>
</feature>
<dbReference type="AlphaFoldDB" id="A0A0D2P170"/>
<accession>A0A0D2P170</accession>
<comment type="subcellular location">
    <subcellularLocation>
        <location evidence="1">Membrane</location>
        <topology evidence="1">Multi-pass membrane protein</topology>
    </subcellularLocation>
</comment>
<feature type="transmembrane region" description="Helical" evidence="10">
    <location>
        <begin position="192"/>
        <end position="211"/>
    </location>
</feature>
<comment type="similarity">
    <text evidence="2 8">Belongs to the major facilitator superfamily. Sugar transporter (TC 2.A.1.1) family.</text>
</comment>
<dbReference type="Pfam" id="PF00083">
    <property type="entry name" value="Sugar_tr"/>
    <property type="match status" value="1"/>
</dbReference>
<keyword evidence="4 10" id="KW-0812">Transmembrane</keyword>
<reference evidence="13" key="1">
    <citation type="submission" date="2014-04" db="EMBL/GenBank/DDBJ databases">
        <title>Evolutionary Origins and Diversification of the Mycorrhizal Mutualists.</title>
        <authorList>
            <consortium name="DOE Joint Genome Institute"/>
            <consortium name="Mycorrhizal Genomics Consortium"/>
            <person name="Kohler A."/>
            <person name="Kuo A."/>
            <person name="Nagy L.G."/>
            <person name="Floudas D."/>
            <person name="Copeland A."/>
            <person name="Barry K.W."/>
            <person name="Cichocki N."/>
            <person name="Veneault-Fourrey C."/>
            <person name="LaButti K."/>
            <person name="Lindquist E.A."/>
            <person name="Lipzen A."/>
            <person name="Lundell T."/>
            <person name="Morin E."/>
            <person name="Murat C."/>
            <person name="Riley R."/>
            <person name="Ohm R."/>
            <person name="Sun H."/>
            <person name="Tunlid A."/>
            <person name="Henrissat B."/>
            <person name="Grigoriev I.V."/>
            <person name="Hibbett D.S."/>
            <person name="Martin F."/>
        </authorList>
    </citation>
    <scope>NUCLEOTIDE SEQUENCE [LARGE SCALE GENOMIC DNA]</scope>
    <source>
        <strain evidence="13">FD-334 SS-4</strain>
    </source>
</reference>
<evidence type="ECO:0000259" key="11">
    <source>
        <dbReference type="PROSITE" id="PS50850"/>
    </source>
</evidence>
<evidence type="ECO:0000256" key="6">
    <source>
        <dbReference type="ARBA" id="ARBA00023136"/>
    </source>
</evidence>
<dbReference type="Gene3D" id="1.20.1250.20">
    <property type="entry name" value="MFS general substrate transporter like domains"/>
    <property type="match status" value="2"/>
</dbReference>
<keyword evidence="5 10" id="KW-1133">Transmembrane helix</keyword>
<protein>
    <recommendedName>
        <fullName evidence="11">Major facilitator superfamily (MFS) profile domain-containing protein</fullName>
    </recommendedName>
</protein>
<evidence type="ECO:0000256" key="1">
    <source>
        <dbReference type="ARBA" id="ARBA00004141"/>
    </source>
</evidence>
<feature type="transmembrane region" description="Helical" evidence="10">
    <location>
        <begin position="96"/>
        <end position="113"/>
    </location>
</feature>
<dbReference type="InterPro" id="IPR003663">
    <property type="entry name" value="Sugar/inositol_transpt"/>
</dbReference>
<gene>
    <name evidence="12" type="ORF">HYPSUDRAFT_67122</name>
</gene>
<evidence type="ECO:0000256" key="8">
    <source>
        <dbReference type="RuleBase" id="RU003346"/>
    </source>
</evidence>
<feature type="transmembrane region" description="Helical" evidence="10">
    <location>
        <begin position="347"/>
        <end position="367"/>
    </location>
</feature>
<dbReference type="OMA" id="VSECCPK"/>
<name>A0A0D2P170_HYPSF</name>
<organism evidence="12 13">
    <name type="scientific">Hypholoma sublateritium (strain FD-334 SS-4)</name>
    <dbReference type="NCBI Taxonomy" id="945553"/>
    <lineage>
        <taxon>Eukaryota</taxon>
        <taxon>Fungi</taxon>
        <taxon>Dikarya</taxon>
        <taxon>Basidiomycota</taxon>
        <taxon>Agaricomycotina</taxon>
        <taxon>Agaricomycetes</taxon>
        <taxon>Agaricomycetidae</taxon>
        <taxon>Agaricales</taxon>
        <taxon>Agaricineae</taxon>
        <taxon>Strophariaceae</taxon>
        <taxon>Hypholoma</taxon>
    </lineage>
</organism>
<dbReference type="GO" id="GO:0005351">
    <property type="term" value="F:carbohydrate:proton symporter activity"/>
    <property type="evidence" value="ECO:0007669"/>
    <property type="project" value="TreeGrafter"/>
</dbReference>
<evidence type="ECO:0000256" key="10">
    <source>
        <dbReference type="SAM" id="Phobius"/>
    </source>
</evidence>
<feature type="region of interest" description="Disordered" evidence="9">
    <location>
        <begin position="502"/>
        <end position="529"/>
    </location>
</feature>
<evidence type="ECO:0000256" key="3">
    <source>
        <dbReference type="ARBA" id="ARBA00022448"/>
    </source>
</evidence>
<dbReference type="SUPFAM" id="SSF103473">
    <property type="entry name" value="MFS general substrate transporter"/>
    <property type="match status" value="1"/>
</dbReference>
<evidence type="ECO:0000256" key="9">
    <source>
        <dbReference type="SAM" id="MobiDB-lite"/>
    </source>
</evidence>
<feature type="domain" description="Major facilitator superfamily (MFS) profile" evidence="11">
    <location>
        <begin position="16"/>
        <end position="478"/>
    </location>
</feature>
<dbReference type="FunFam" id="1.20.1250.20:FF:000026">
    <property type="entry name" value="MFS quinate transporter QutD"/>
    <property type="match status" value="1"/>
</dbReference>